<dbReference type="Pfam" id="PF06580">
    <property type="entry name" value="His_kinase"/>
    <property type="match status" value="1"/>
</dbReference>
<feature type="transmembrane region" description="Helical" evidence="5">
    <location>
        <begin position="12"/>
        <end position="31"/>
    </location>
</feature>
<dbReference type="PANTHER" id="PTHR34220:SF7">
    <property type="entry name" value="SENSOR HISTIDINE KINASE YPDA"/>
    <property type="match status" value="1"/>
</dbReference>
<evidence type="ECO:0000256" key="1">
    <source>
        <dbReference type="ARBA" id="ARBA00004370"/>
    </source>
</evidence>
<keyword evidence="5" id="KW-1133">Transmembrane helix</keyword>
<evidence type="ECO:0000313" key="8">
    <source>
        <dbReference type="Proteomes" id="UP000190105"/>
    </source>
</evidence>
<dbReference type="InterPro" id="IPR050640">
    <property type="entry name" value="Bact_2-comp_sensor_kinase"/>
</dbReference>
<dbReference type="SUPFAM" id="SSF55874">
    <property type="entry name" value="ATPase domain of HSP90 chaperone/DNA topoisomerase II/histidine kinase"/>
    <property type="match status" value="1"/>
</dbReference>
<keyword evidence="8" id="KW-1185">Reference proteome</keyword>
<dbReference type="Gene3D" id="3.30.565.10">
    <property type="entry name" value="Histidine kinase-like ATPase, C-terminal domain"/>
    <property type="match status" value="1"/>
</dbReference>
<dbReference type="Pfam" id="PF02518">
    <property type="entry name" value="HATPase_c"/>
    <property type="match status" value="1"/>
</dbReference>
<dbReference type="STRING" id="1147123.SAMN05443428_1013"/>
<dbReference type="OrthoDB" id="138378at2"/>
<evidence type="ECO:0000313" key="7">
    <source>
        <dbReference type="EMBL" id="SKA75362.1"/>
    </source>
</evidence>
<feature type="transmembrane region" description="Helical" evidence="5">
    <location>
        <begin position="37"/>
        <end position="55"/>
    </location>
</feature>
<dbReference type="InterPro" id="IPR010559">
    <property type="entry name" value="Sig_transdc_His_kin_internal"/>
</dbReference>
<keyword evidence="4 7" id="KW-0418">Kinase</keyword>
<name>A0A1T4WDF3_9CLOT</name>
<dbReference type="InterPro" id="IPR003594">
    <property type="entry name" value="HATPase_dom"/>
</dbReference>
<dbReference type="GO" id="GO:0016020">
    <property type="term" value="C:membrane"/>
    <property type="evidence" value="ECO:0007669"/>
    <property type="project" value="UniProtKB-SubCell"/>
</dbReference>
<keyword evidence="5" id="KW-0472">Membrane</keyword>
<feature type="transmembrane region" description="Helical" evidence="5">
    <location>
        <begin position="317"/>
        <end position="335"/>
    </location>
</feature>
<dbReference type="PROSITE" id="PS50885">
    <property type="entry name" value="HAMP"/>
    <property type="match status" value="1"/>
</dbReference>
<keyword evidence="5" id="KW-0812">Transmembrane</keyword>
<proteinExistence type="predicted"/>
<protein>
    <submittedName>
        <fullName evidence="7">Two-component system, sensor histidine kinase YesM</fullName>
    </submittedName>
</protein>
<dbReference type="InterPro" id="IPR036890">
    <property type="entry name" value="HATPase_C_sf"/>
</dbReference>
<keyword evidence="2" id="KW-0597">Phosphoprotein</keyword>
<feature type="domain" description="HAMP" evidence="6">
    <location>
        <begin position="337"/>
        <end position="389"/>
    </location>
</feature>
<evidence type="ECO:0000256" key="3">
    <source>
        <dbReference type="ARBA" id="ARBA00022679"/>
    </source>
</evidence>
<dbReference type="InterPro" id="IPR003660">
    <property type="entry name" value="HAMP_dom"/>
</dbReference>
<dbReference type="PANTHER" id="PTHR34220">
    <property type="entry name" value="SENSOR HISTIDINE KINASE YPDA"/>
    <property type="match status" value="1"/>
</dbReference>
<dbReference type="RefSeq" id="WP_078695050.1">
    <property type="nucleotide sequence ID" value="NZ_FUYH01000001.1"/>
</dbReference>
<evidence type="ECO:0000256" key="5">
    <source>
        <dbReference type="SAM" id="Phobius"/>
    </source>
</evidence>
<dbReference type="EMBL" id="FUYH01000001">
    <property type="protein sequence ID" value="SKA75362.1"/>
    <property type="molecule type" value="Genomic_DNA"/>
</dbReference>
<evidence type="ECO:0000256" key="2">
    <source>
        <dbReference type="ARBA" id="ARBA00022553"/>
    </source>
</evidence>
<keyword evidence="3" id="KW-0808">Transferase</keyword>
<dbReference type="Proteomes" id="UP000190105">
    <property type="component" value="Unassembled WGS sequence"/>
</dbReference>
<dbReference type="AlphaFoldDB" id="A0A1T4WDF3"/>
<dbReference type="Gene3D" id="6.10.340.10">
    <property type="match status" value="1"/>
</dbReference>
<organism evidence="7 8">
    <name type="scientific">Caloramator quimbayensis</name>
    <dbReference type="NCBI Taxonomy" id="1147123"/>
    <lineage>
        <taxon>Bacteria</taxon>
        <taxon>Bacillati</taxon>
        <taxon>Bacillota</taxon>
        <taxon>Clostridia</taxon>
        <taxon>Eubacteriales</taxon>
        <taxon>Clostridiaceae</taxon>
        <taxon>Caloramator</taxon>
    </lineage>
</organism>
<sequence>MYSIILNKIKFILNIIYISVHNFIYQCLYSIRYKFTITIIIIVLIPMGLSYIYLYKNTYLLLSKNLSNNLNDSVKVVSDNLGNQLDIINKTSMIFISNPIIRSIITINSKNNVYLKAKKNIEITRQVENLLSFNYAWDKKLLKSVFIFENSDTYYSISRNPFTSISSQRNYKIALSLYSSKNEKKIVAPDFNDQTIYFARNIYDLNTLEKLGTIVLGIDAKMLSQINNSLINYRNIRIIIYDNDGMIFSDIDMNNLSKKLNDIVEIPSNSYNIKEISINGEPYLAATKKIPEYNLNSLVAVPKDEVFSYLKLNMKNYLFTILFSILFSLIIGIYLSSKVVKPIKILTETAEKLKKGNFNHKLPSSKYIELNQLNTVLNNAVDKINYLIYQVYEKQLLLRETELAILQSQVNPHFLFNVLETISWEAKFSNNQKIYEMIASLSLIMRASIALNKNDKITIEEELKIINSYLMLQKMRFDDRLNYIIYCDDEKSKNYYIPKLCILPIVENAIIHGLESKREGGQIIIKVIFENNKVIISIFDNGIGFDTNKIDINNIKSKYKSHIGLFNTNKRIKLIYGEEYGLSIKSTIGCGTEATIFIPQDRGGNIDV</sequence>
<gene>
    <name evidence="7" type="ORF">SAMN05443428_1013</name>
</gene>
<dbReference type="GO" id="GO:0000155">
    <property type="term" value="F:phosphorelay sensor kinase activity"/>
    <property type="evidence" value="ECO:0007669"/>
    <property type="project" value="InterPro"/>
</dbReference>
<evidence type="ECO:0000256" key="4">
    <source>
        <dbReference type="ARBA" id="ARBA00022777"/>
    </source>
</evidence>
<reference evidence="8" key="1">
    <citation type="submission" date="2017-02" db="EMBL/GenBank/DDBJ databases">
        <authorList>
            <person name="Varghese N."/>
            <person name="Submissions S."/>
        </authorList>
    </citation>
    <scope>NUCLEOTIDE SEQUENCE [LARGE SCALE GENOMIC DNA]</scope>
    <source>
        <strain evidence="8">USBA 833</strain>
    </source>
</reference>
<dbReference type="CDD" id="cd06225">
    <property type="entry name" value="HAMP"/>
    <property type="match status" value="1"/>
</dbReference>
<evidence type="ECO:0000259" key="6">
    <source>
        <dbReference type="PROSITE" id="PS50885"/>
    </source>
</evidence>
<accession>A0A1T4WDF3</accession>
<comment type="subcellular location">
    <subcellularLocation>
        <location evidence="1">Membrane</location>
    </subcellularLocation>
</comment>